<evidence type="ECO:0000256" key="10">
    <source>
        <dbReference type="ARBA" id="ARBA00023163"/>
    </source>
</evidence>
<comment type="subcellular location">
    <subcellularLocation>
        <location evidence="1">Nucleus speckle</location>
    </subcellularLocation>
</comment>
<dbReference type="Gene3D" id="1.10.30.10">
    <property type="entry name" value="High mobility group box domain"/>
    <property type="match status" value="1"/>
</dbReference>
<keyword evidence="8 14" id="KW-0238">DNA-binding</keyword>
<keyword evidence="11 14" id="KW-0539">Nucleus</keyword>
<evidence type="ECO:0000256" key="1">
    <source>
        <dbReference type="ARBA" id="ARBA00004324"/>
    </source>
</evidence>
<dbReference type="AlphaFoldDB" id="A0A0H5S0T1"/>
<dbReference type="GO" id="GO:0007548">
    <property type="term" value="P:sex differentiation"/>
    <property type="evidence" value="ECO:0007669"/>
    <property type="project" value="UniProtKB-KW"/>
</dbReference>
<evidence type="ECO:0000256" key="3">
    <source>
        <dbReference type="ARBA" id="ARBA00019052"/>
    </source>
</evidence>
<evidence type="ECO:0000313" key="17">
    <source>
        <dbReference type="WormBase" id="Bm8302"/>
    </source>
</evidence>
<dbReference type="GO" id="GO:0005516">
    <property type="term" value="F:calmodulin binding"/>
    <property type="evidence" value="ECO:0007669"/>
    <property type="project" value="UniProtKB-KW"/>
</dbReference>
<evidence type="ECO:0000313" key="16">
    <source>
        <dbReference type="EMBL" id="CRZ22205.1"/>
    </source>
</evidence>
<dbReference type="WormBase" id="Bm8302">
    <property type="protein sequence ID" value="BM45074"/>
    <property type="gene ID" value="WBGene00228563"/>
    <property type="gene designation" value="Bma-sox-4"/>
</dbReference>
<accession>A0A0H5S0T1</accession>
<dbReference type="InterPro" id="IPR036910">
    <property type="entry name" value="HMG_box_dom_sf"/>
</dbReference>
<protein>
    <recommendedName>
        <fullName evidence="3">Sex-determining region Y protein</fullName>
    </recommendedName>
    <alternativeName>
        <fullName evidence="12">Testis-determining factor</fullName>
    </alternativeName>
</protein>
<keyword evidence="7" id="KW-0805">Transcription regulation</keyword>
<reference evidence="16" key="1">
    <citation type="journal article" date="2007" name="Science">
        <title>Draft genome of the filarial nematode parasite Brugia malayi.</title>
        <authorList>
            <person name="Ghedin E."/>
            <person name="Wang S."/>
            <person name="Spiro D."/>
            <person name="Caler E."/>
            <person name="Zhao Q."/>
            <person name="Crabtree J."/>
            <person name="Allen J.E."/>
            <person name="Delcher A.L."/>
            <person name="Guiliano D.B."/>
            <person name="Miranda-Saavedra D."/>
            <person name="Angiuoli S.V."/>
            <person name="Creasy T."/>
            <person name="Amedeo P."/>
            <person name="Haas B."/>
            <person name="El-Sayed N.M."/>
            <person name="Wortman J.R."/>
            <person name="Feldblyum T."/>
            <person name="Tallon L."/>
            <person name="Schatz M."/>
            <person name="Shumway M."/>
            <person name="Koo H."/>
            <person name="Salzberg S.L."/>
            <person name="Schobel S."/>
            <person name="Pertea M."/>
            <person name="Pop M."/>
            <person name="White O."/>
            <person name="Barton G.J."/>
            <person name="Carlow C.K."/>
            <person name="Crawford M.J."/>
            <person name="Daub J."/>
            <person name="Dimmic M.W."/>
            <person name="Estes C.F."/>
            <person name="Foster J.M."/>
            <person name="Ganatra M."/>
            <person name="Gregory W.F."/>
            <person name="Johnson N.M."/>
            <person name="Jin J."/>
            <person name="Komuniecki R."/>
            <person name="Korf I."/>
            <person name="Kumar S."/>
            <person name="Laney S."/>
            <person name="Li B.W."/>
            <person name="Li W."/>
            <person name="Lindblom T.H."/>
            <person name="Lustigman S."/>
            <person name="Ma D."/>
            <person name="Maina C.V."/>
            <person name="Martin D.M."/>
            <person name="McCarter J.P."/>
            <person name="McReynolds L."/>
            <person name="Mitreva M."/>
            <person name="Nutman T.B."/>
            <person name="Parkinson J."/>
            <person name="Peregrin-Alvarez J.M."/>
            <person name="Poole C."/>
            <person name="Ren Q."/>
            <person name="Saunders L."/>
            <person name="Sluder A.E."/>
            <person name="Smith K."/>
            <person name="Stanke M."/>
            <person name="Unnasch T.R."/>
            <person name="Ware J."/>
            <person name="Wei A.D."/>
            <person name="Weil G."/>
            <person name="Williams D.J."/>
            <person name="Zhang Y."/>
            <person name="Williams S.A."/>
            <person name="Fraser-Liggett C."/>
            <person name="Slatko B."/>
            <person name="Blaxter M.L."/>
            <person name="Scott A.L."/>
        </authorList>
    </citation>
    <scope>NUCLEOTIDE SEQUENCE</scope>
    <source>
        <strain evidence="16">FR3</strain>
    </source>
</reference>
<name>A0A0H5S0T1_BRUMA</name>
<dbReference type="GO" id="GO:0016607">
    <property type="term" value="C:nuclear speck"/>
    <property type="evidence" value="ECO:0007669"/>
    <property type="project" value="UniProtKB-SubCell"/>
</dbReference>
<dbReference type="EMBL" id="LN856028">
    <property type="protein sequence ID" value="CRZ22205.1"/>
    <property type="molecule type" value="Genomic_DNA"/>
</dbReference>
<dbReference type="SUPFAM" id="SSF47095">
    <property type="entry name" value="HMG-box"/>
    <property type="match status" value="1"/>
</dbReference>
<evidence type="ECO:0000256" key="6">
    <source>
        <dbReference type="ARBA" id="ARBA00022928"/>
    </source>
</evidence>
<evidence type="ECO:0000256" key="7">
    <source>
        <dbReference type="ARBA" id="ARBA00023015"/>
    </source>
</evidence>
<keyword evidence="10" id="KW-0804">Transcription</keyword>
<dbReference type="SMART" id="SM00398">
    <property type="entry name" value="HMG"/>
    <property type="match status" value="1"/>
</dbReference>
<sequence>MNSSGAVGEPSSSSFPSVADLHGVTECCESSSPNIPLNAKRSIDEDHRGEINEYDVQKRIKRPMNAFMVWSQMRRAQIASTDVKMHNSQISKELGAEWREMSAEEKAPYVKRAKELREELMRRHPNYVYRPKRRSHGATKNLLTKTCAMILPTTTTAAATTGPSMLPSSFEQRSHSLSSIPTAHDIRRFFIARVMQEQQNNMLLAAYRNHLLAAATNTTAAAPLKDSATLDCVDQEVNMKFTFFSFFTFFSLYFSFCSFF</sequence>
<gene>
    <name evidence="17" type="primary">bma-sox-4</name>
    <name evidence="16" type="synonym">Bma-sox-4</name>
    <name evidence="17" type="ORF">Bm8302</name>
    <name evidence="16" type="ORF">BM_Bm8302</name>
</gene>
<evidence type="ECO:0000256" key="9">
    <source>
        <dbReference type="ARBA" id="ARBA00023159"/>
    </source>
</evidence>
<feature type="DNA-binding region" description="HMG box" evidence="14">
    <location>
        <begin position="60"/>
        <end position="128"/>
    </location>
</feature>
<keyword evidence="9" id="KW-0010">Activator</keyword>
<dbReference type="GO" id="GO:0000978">
    <property type="term" value="F:RNA polymerase II cis-regulatory region sequence-specific DNA binding"/>
    <property type="evidence" value="ECO:0007669"/>
    <property type="project" value="TreeGrafter"/>
</dbReference>
<dbReference type="FunFam" id="1.10.30.10:FF:000003">
    <property type="entry name" value="Putative transcription factor SOX-6"/>
    <property type="match status" value="1"/>
</dbReference>
<dbReference type="OMA" id="HGTTKNL"/>
<evidence type="ECO:0000256" key="5">
    <source>
        <dbReference type="ARBA" id="ARBA00022860"/>
    </source>
</evidence>
<dbReference type="PROSITE" id="PS50118">
    <property type="entry name" value="HMG_BOX_2"/>
    <property type="match status" value="1"/>
</dbReference>
<dbReference type="CDD" id="cd22004">
    <property type="entry name" value="HMG-box_SOX"/>
    <property type="match status" value="1"/>
</dbReference>
<reference evidence="16" key="2">
    <citation type="submission" date="2012-12" db="EMBL/GenBank/DDBJ databases">
        <authorList>
            <person name="Gao Y.W."/>
            <person name="Fan S.T."/>
            <person name="Sun H.T."/>
            <person name="Wang Z."/>
            <person name="Gao X.L."/>
            <person name="Li Y.G."/>
            <person name="Wang T.C."/>
            <person name="Zhang K."/>
            <person name="Xu W.W."/>
            <person name="Yu Z.J."/>
            <person name="Xia X.Z."/>
        </authorList>
    </citation>
    <scope>NUCLEOTIDE SEQUENCE</scope>
    <source>
        <strain evidence="16">FR3</strain>
    </source>
</reference>
<proteinExistence type="inferred from homology"/>
<evidence type="ECO:0000256" key="2">
    <source>
        <dbReference type="ARBA" id="ARBA00005998"/>
    </source>
</evidence>
<dbReference type="InterPro" id="IPR050140">
    <property type="entry name" value="SRY-related_HMG-box_TF-like"/>
</dbReference>
<evidence type="ECO:0000256" key="11">
    <source>
        <dbReference type="ARBA" id="ARBA00023242"/>
    </source>
</evidence>
<evidence type="ECO:0000256" key="12">
    <source>
        <dbReference type="ARBA" id="ARBA00032498"/>
    </source>
</evidence>
<feature type="domain" description="HMG box" evidence="15">
    <location>
        <begin position="60"/>
        <end position="128"/>
    </location>
</feature>
<evidence type="ECO:0000256" key="14">
    <source>
        <dbReference type="PROSITE-ProRule" id="PRU00267"/>
    </source>
</evidence>
<dbReference type="GO" id="GO:0001228">
    <property type="term" value="F:DNA-binding transcription activator activity, RNA polymerase II-specific"/>
    <property type="evidence" value="ECO:0007669"/>
    <property type="project" value="TreeGrafter"/>
</dbReference>
<dbReference type="PANTHER" id="PTHR10270">
    <property type="entry name" value="SOX TRANSCRIPTION FACTOR"/>
    <property type="match status" value="1"/>
</dbReference>
<comment type="similarity">
    <text evidence="2">Belongs to the SRY family.</text>
</comment>
<keyword evidence="4" id="KW-0221">Differentiation</keyword>
<dbReference type="PANTHER" id="PTHR10270:SF161">
    <property type="entry name" value="SEX-DETERMINING REGION Y PROTEIN"/>
    <property type="match status" value="1"/>
</dbReference>
<keyword evidence="5" id="KW-0112">Calmodulin-binding</keyword>
<evidence type="ECO:0000256" key="13">
    <source>
        <dbReference type="ARBA" id="ARBA00045821"/>
    </source>
</evidence>
<dbReference type="InterPro" id="IPR009071">
    <property type="entry name" value="HMG_box_dom"/>
</dbReference>
<dbReference type="GO" id="GO:0030154">
    <property type="term" value="P:cell differentiation"/>
    <property type="evidence" value="ECO:0007669"/>
    <property type="project" value="UniProtKB-KW"/>
</dbReference>
<evidence type="ECO:0000256" key="4">
    <source>
        <dbReference type="ARBA" id="ARBA00022782"/>
    </source>
</evidence>
<evidence type="ECO:0000259" key="15">
    <source>
        <dbReference type="PROSITE" id="PS50118"/>
    </source>
</evidence>
<evidence type="ECO:0000256" key="8">
    <source>
        <dbReference type="ARBA" id="ARBA00023125"/>
    </source>
</evidence>
<organism evidence="16">
    <name type="scientific">Brugia malayi</name>
    <name type="common">Filarial nematode worm</name>
    <dbReference type="NCBI Taxonomy" id="6279"/>
    <lineage>
        <taxon>Eukaryota</taxon>
        <taxon>Metazoa</taxon>
        <taxon>Ecdysozoa</taxon>
        <taxon>Nematoda</taxon>
        <taxon>Chromadorea</taxon>
        <taxon>Rhabditida</taxon>
        <taxon>Spirurina</taxon>
        <taxon>Spiruromorpha</taxon>
        <taxon>Filarioidea</taxon>
        <taxon>Onchocercidae</taxon>
        <taxon>Brugia</taxon>
    </lineage>
</organism>
<comment type="function">
    <text evidence="13">Transcriptional regulator that controls a genetic switch in male development. It is necessary and sufficient for initiating male sex determination by directing the development of supporting cell precursors (pre-Sertoli cells) as Sertoli rather than granulosa cells. Involved in different aspects of gene regulation including promoter activation or repression. Binds to the DNA consensus sequence 5'-[AT]AACAA[AT]-3'. SRY HMG box recognizes DNA by partial intercalation in the minor groove and promotes DNA bending. Also involved in pre-mRNA splicing. In male adult brain involved in the maintenance of motor functions of dopaminergic neurons.</text>
</comment>
<dbReference type="Pfam" id="PF00505">
    <property type="entry name" value="HMG_box"/>
    <property type="match status" value="1"/>
</dbReference>
<keyword evidence="6" id="KW-0726">Sexual differentiation</keyword>